<evidence type="ECO:0000313" key="1">
    <source>
        <dbReference type="EMBL" id="VFK24197.1"/>
    </source>
</evidence>
<accession>A0A450X4I5</accession>
<sequence>MLNNPLKYTDPSGYFFLFSCVCFLGCNGIPPFERYWAGVVGGFADKLYPSEVHVTFNEKRSKAMADQLTTISKKRLINKAGKASPTEMPYIAKAISVQLDL</sequence>
<dbReference type="SUPFAM" id="SSF50118">
    <property type="entry name" value="Cell growth inhibitor/plasmid maintenance toxic component"/>
    <property type="match status" value="1"/>
</dbReference>
<dbReference type="Gene3D" id="2.30.30.110">
    <property type="match status" value="1"/>
</dbReference>
<dbReference type="EMBL" id="CAADGH010000019">
    <property type="protein sequence ID" value="VFK75303.1"/>
    <property type="molecule type" value="Genomic_DNA"/>
</dbReference>
<dbReference type="AlphaFoldDB" id="A0A450X4I5"/>
<dbReference type="InterPro" id="IPR003477">
    <property type="entry name" value="PemK-like"/>
</dbReference>
<dbReference type="EMBL" id="CAADFO010000007">
    <property type="protein sequence ID" value="VFK24197.1"/>
    <property type="molecule type" value="Genomic_DNA"/>
</dbReference>
<organism evidence="1">
    <name type="scientific">Candidatus Kentrum sp. MB</name>
    <dbReference type="NCBI Taxonomy" id="2138164"/>
    <lineage>
        <taxon>Bacteria</taxon>
        <taxon>Pseudomonadati</taxon>
        <taxon>Pseudomonadota</taxon>
        <taxon>Gammaproteobacteria</taxon>
        <taxon>Candidatus Kentrum</taxon>
    </lineage>
</organism>
<evidence type="ECO:0000313" key="3">
    <source>
        <dbReference type="EMBL" id="VFK75303.1"/>
    </source>
</evidence>
<dbReference type="Pfam" id="PF02452">
    <property type="entry name" value="PemK_toxin"/>
    <property type="match status" value="1"/>
</dbReference>
<proteinExistence type="predicted"/>
<dbReference type="InterPro" id="IPR011067">
    <property type="entry name" value="Plasmid_toxin/cell-grow_inhib"/>
</dbReference>
<dbReference type="EMBL" id="CAADFQ010000016">
    <property type="protein sequence ID" value="VFK30563.1"/>
    <property type="molecule type" value="Genomic_DNA"/>
</dbReference>
<gene>
    <name evidence="1" type="ORF">BECKMB1821G_GA0114241_100754</name>
    <name evidence="3" type="ORF">BECKMB1821H_GA0114242_101935</name>
    <name evidence="2" type="ORF">BECKMB1821I_GA0114274_101636</name>
</gene>
<name>A0A450X4I5_9GAMM</name>
<dbReference type="GO" id="GO:0003677">
    <property type="term" value="F:DNA binding"/>
    <property type="evidence" value="ECO:0007669"/>
    <property type="project" value="InterPro"/>
</dbReference>
<evidence type="ECO:0000313" key="2">
    <source>
        <dbReference type="EMBL" id="VFK30563.1"/>
    </source>
</evidence>
<protein>
    <submittedName>
        <fullName evidence="1">PemK-like, MazF-like toxin of type II toxin-antitoxin system</fullName>
    </submittedName>
</protein>
<reference evidence="1" key="1">
    <citation type="submission" date="2019-02" db="EMBL/GenBank/DDBJ databases">
        <authorList>
            <person name="Gruber-Vodicka R. H."/>
            <person name="Seah K. B. B."/>
        </authorList>
    </citation>
    <scope>NUCLEOTIDE SEQUENCE</scope>
    <source>
        <strain evidence="1">BECK_BZ197</strain>
        <strain evidence="3">BECK_BZ198</strain>
        <strain evidence="2">BECK_BZ199</strain>
    </source>
</reference>